<reference evidence="3" key="1">
    <citation type="submission" date="2021-01" db="EMBL/GenBank/DDBJ databases">
        <authorList>
            <person name="Corre E."/>
            <person name="Pelletier E."/>
            <person name="Niang G."/>
            <person name="Scheremetjew M."/>
            <person name="Finn R."/>
            <person name="Kale V."/>
            <person name="Holt S."/>
            <person name="Cochrane G."/>
            <person name="Meng A."/>
            <person name="Brown T."/>
            <person name="Cohen L."/>
        </authorList>
    </citation>
    <scope>NUCLEOTIDE SEQUENCE</scope>
    <source>
        <strain evidence="3">CCMP 2712</strain>
    </source>
</reference>
<feature type="domain" description="EF-hand" evidence="2">
    <location>
        <begin position="118"/>
        <end position="153"/>
    </location>
</feature>
<dbReference type="GO" id="GO:0005509">
    <property type="term" value="F:calcium ion binding"/>
    <property type="evidence" value="ECO:0007669"/>
    <property type="project" value="InterPro"/>
</dbReference>
<feature type="region of interest" description="Disordered" evidence="1">
    <location>
        <begin position="1"/>
        <end position="28"/>
    </location>
</feature>
<proteinExistence type="predicted"/>
<dbReference type="InterPro" id="IPR002048">
    <property type="entry name" value="EF_hand_dom"/>
</dbReference>
<evidence type="ECO:0000256" key="1">
    <source>
        <dbReference type="SAM" id="MobiDB-lite"/>
    </source>
</evidence>
<dbReference type="SUPFAM" id="SSF47473">
    <property type="entry name" value="EF-hand"/>
    <property type="match status" value="1"/>
</dbReference>
<dbReference type="InterPro" id="IPR011992">
    <property type="entry name" value="EF-hand-dom_pair"/>
</dbReference>
<sequence>MQKNRLEQSKRERDRAREERQNMKEKEEYLKRLEEERKALEERERMARISARREANIHSLEFRRDCQAHEKNAAFERKKQREFLVGQRRSMHHENQKEKIIASVEHGTKDGQAAQLKGMRERIRKAFVYLDVDKNALVDAKDYHLKVTSLGLKQEFDVSETHFDQLMLHFKPIIQLCTKKSKFLGVMYMHQLRPGEFKGPLPSPGWSRRTNTDASTVQSANDQEEEIPKNNLLHLQEIQEVTRTSKFRIVTPEAVDCCTKRDIQHPPIMSPRGVYDSLPQNEPSPEVVPVVLTEEGTMTQQDLDAMPDSSSQAVGWIAFRNICIEYLTSVGGTQDQPPQFMAVVEFIMFDVGDVGEIRVEDCMEIIMRRYGMPSDYVFSKIFGNSFDPDSKVSFLFYWNALMMMATYCTSKRGIK</sequence>
<gene>
    <name evidence="3" type="ORF">GTHE00462_LOCUS28538</name>
</gene>
<evidence type="ECO:0000313" key="3">
    <source>
        <dbReference type="EMBL" id="CAE2323025.1"/>
    </source>
</evidence>
<evidence type="ECO:0000259" key="2">
    <source>
        <dbReference type="PROSITE" id="PS50222"/>
    </source>
</evidence>
<protein>
    <recommendedName>
        <fullName evidence="2">EF-hand domain-containing protein</fullName>
    </recommendedName>
</protein>
<name>A0A7S4P3Y5_GUITH</name>
<organism evidence="3">
    <name type="scientific">Guillardia theta</name>
    <name type="common">Cryptophyte</name>
    <name type="synonym">Cryptomonas phi</name>
    <dbReference type="NCBI Taxonomy" id="55529"/>
    <lineage>
        <taxon>Eukaryota</taxon>
        <taxon>Cryptophyceae</taxon>
        <taxon>Pyrenomonadales</taxon>
        <taxon>Geminigeraceae</taxon>
        <taxon>Guillardia</taxon>
    </lineage>
</organism>
<dbReference type="PROSITE" id="PS50222">
    <property type="entry name" value="EF_HAND_2"/>
    <property type="match status" value="1"/>
</dbReference>
<accession>A0A7S4P3Y5</accession>
<dbReference type="AlphaFoldDB" id="A0A7S4P3Y5"/>
<feature type="region of interest" description="Disordered" evidence="1">
    <location>
        <begin position="199"/>
        <end position="224"/>
    </location>
</feature>
<feature type="compositionally biased region" description="Polar residues" evidence="1">
    <location>
        <begin position="208"/>
        <end position="221"/>
    </location>
</feature>
<dbReference type="EMBL" id="HBKN01036508">
    <property type="protein sequence ID" value="CAE2323025.1"/>
    <property type="molecule type" value="Transcribed_RNA"/>
</dbReference>